<keyword evidence="9" id="KW-1185">Reference proteome</keyword>
<accession>A0ABV1FL06</accession>
<evidence type="ECO:0000256" key="1">
    <source>
        <dbReference type="ARBA" id="ARBA00004651"/>
    </source>
</evidence>
<dbReference type="InterPro" id="IPR003370">
    <property type="entry name" value="Chromate_transpt"/>
</dbReference>
<name>A0ABV1FL06_9FIRM</name>
<organism evidence="8 9">
    <name type="scientific">Laedolimicola intestinihominis</name>
    <dbReference type="NCBI Taxonomy" id="3133166"/>
    <lineage>
        <taxon>Bacteria</taxon>
        <taxon>Bacillati</taxon>
        <taxon>Bacillota</taxon>
        <taxon>Clostridia</taxon>
        <taxon>Lachnospirales</taxon>
        <taxon>Lachnospiraceae</taxon>
        <taxon>Laedolimicola</taxon>
    </lineage>
</organism>
<keyword evidence="5 7" id="KW-1133">Transmembrane helix</keyword>
<sequence>MTEILRIMFEFFKTGLFAVGGGLATIPFLEEMGRHYGWFTMEDLSVMIAVSESTPGPIGINMATYVGYALKQVGGALLATLSLVAPSIIVICIIANYFQKFKDAKLVKMIFAGLKPAVVAFISAACLSLFVSTLLHADALAQWDIGRLWNWKCILLLLVLMGFRQKYPKVHPIVFIVGSAAAGVIFSF</sequence>
<evidence type="ECO:0000256" key="5">
    <source>
        <dbReference type="ARBA" id="ARBA00022989"/>
    </source>
</evidence>
<dbReference type="InterPro" id="IPR052518">
    <property type="entry name" value="CHR_Transporter"/>
</dbReference>
<feature type="transmembrane region" description="Helical" evidence="7">
    <location>
        <begin position="110"/>
        <end position="135"/>
    </location>
</feature>
<feature type="transmembrane region" description="Helical" evidence="7">
    <location>
        <begin position="147"/>
        <end position="163"/>
    </location>
</feature>
<comment type="caution">
    <text evidence="8">The sequence shown here is derived from an EMBL/GenBank/DDBJ whole genome shotgun (WGS) entry which is preliminary data.</text>
</comment>
<proteinExistence type="inferred from homology"/>
<protein>
    <submittedName>
        <fullName evidence="8">Chromate transporter</fullName>
    </submittedName>
</protein>
<evidence type="ECO:0000256" key="2">
    <source>
        <dbReference type="ARBA" id="ARBA00005262"/>
    </source>
</evidence>
<evidence type="ECO:0000313" key="8">
    <source>
        <dbReference type="EMBL" id="MEQ2473739.1"/>
    </source>
</evidence>
<reference evidence="8 9" key="1">
    <citation type="submission" date="2024-03" db="EMBL/GenBank/DDBJ databases">
        <title>Human intestinal bacterial collection.</title>
        <authorList>
            <person name="Pauvert C."/>
            <person name="Hitch T.C.A."/>
            <person name="Clavel T."/>
        </authorList>
    </citation>
    <scope>NUCLEOTIDE SEQUENCE [LARGE SCALE GENOMIC DNA]</scope>
    <source>
        <strain evidence="8 9">CLA-AA-H132</strain>
    </source>
</reference>
<dbReference type="EMBL" id="JBBMFE010000017">
    <property type="protein sequence ID" value="MEQ2473739.1"/>
    <property type="molecule type" value="Genomic_DNA"/>
</dbReference>
<evidence type="ECO:0000256" key="4">
    <source>
        <dbReference type="ARBA" id="ARBA00022692"/>
    </source>
</evidence>
<keyword evidence="4 7" id="KW-0812">Transmembrane</keyword>
<feature type="transmembrane region" description="Helical" evidence="7">
    <location>
        <begin position="170"/>
        <end position="187"/>
    </location>
</feature>
<dbReference type="PANTHER" id="PTHR43663:SF1">
    <property type="entry name" value="CHROMATE TRANSPORTER"/>
    <property type="match status" value="1"/>
</dbReference>
<comment type="similarity">
    <text evidence="2">Belongs to the chromate ion transporter (CHR) (TC 2.A.51) family.</text>
</comment>
<evidence type="ECO:0000313" key="9">
    <source>
        <dbReference type="Proteomes" id="UP001438008"/>
    </source>
</evidence>
<evidence type="ECO:0000256" key="7">
    <source>
        <dbReference type="SAM" id="Phobius"/>
    </source>
</evidence>
<dbReference type="PANTHER" id="PTHR43663">
    <property type="entry name" value="CHROMATE TRANSPORT PROTEIN-RELATED"/>
    <property type="match status" value="1"/>
</dbReference>
<feature type="transmembrane region" description="Helical" evidence="7">
    <location>
        <begin position="76"/>
        <end position="98"/>
    </location>
</feature>
<feature type="transmembrane region" description="Helical" evidence="7">
    <location>
        <begin position="7"/>
        <end position="29"/>
    </location>
</feature>
<keyword evidence="3" id="KW-1003">Cell membrane</keyword>
<evidence type="ECO:0000256" key="3">
    <source>
        <dbReference type="ARBA" id="ARBA00022475"/>
    </source>
</evidence>
<dbReference type="Pfam" id="PF02417">
    <property type="entry name" value="Chromate_transp"/>
    <property type="match status" value="1"/>
</dbReference>
<evidence type="ECO:0000256" key="6">
    <source>
        <dbReference type="ARBA" id="ARBA00023136"/>
    </source>
</evidence>
<dbReference type="Proteomes" id="UP001438008">
    <property type="component" value="Unassembled WGS sequence"/>
</dbReference>
<dbReference type="RefSeq" id="WP_349165310.1">
    <property type="nucleotide sequence ID" value="NZ_JBBMFE010000017.1"/>
</dbReference>
<comment type="subcellular location">
    <subcellularLocation>
        <location evidence="1">Cell membrane</location>
        <topology evidence="1">Multi-pass membrane protein</topology>
    </subcellularLocation>
</comment>
<keyword evidence="6 7" id="KW-0472">Membrane</keyword>
<gene>
    <name evidence="8" type="ORF">WMO29_14765</name>
</gene>